<accession>A0A2U1LT15</accession>
<evidence type="ECO:0000313" key="3">
    <source>
        <dbReference type="EMBL" id="PWA52127.1"/>
    </source>
</evidence>
<organism evidence="3 4">
    <name type="scientific">Artemisia annua</name>
    <name type="common">Sweet wormwood</name>
    <dbReference type="NCBI Taxonomy" id="35608"/>
    <lineage>
        <taxon>Eukaryota</taxon>
        <taxon>Viridiplantae</taxon>
        <taxon>Streptophyta</taxon>
        <taxon>Embryophyta</taxon>
        <taxon>Tracheophyta</taxon>
        <taxon>Spermatophyta</taxon>
        <taxon>Magnoliopsida</taxon>
        <taxon>eudicotyledons</taxon>
        <taxon>Gunneridae</taxon>
        <taxon>Pentapetalae</taxon>
        <taxon>asterids</taxon>
        <taxon>campanulids</taxon>
        <taxon>Asterales</taxon>
        <taxon>Asteraceae</taxon>
        <taxon>Asteroideae</taxon>
        <taxon>Anthemideae</taxon>
        <taxon>Artemisiinae</taxon>
        <taxon>Artemisia</taxon>
    </lineage>
</organism>
<feature type="region of interest" description="Disordered" evidence="1">
    <location>
        <begin position="23"/>
        <end position="46"/>
    </location>
</feature>
<keyword evidence="4" id="KW-1185">Reference proteome</keyword>
<keyword evidence="2" id="KW-0812">Transmembrane</keyword>
<dbReference type="STRING" id="35608.A0A2U1LT15"/>
<keyword evidence="2" id="KW-0472">Membrane</keyword>
<keyword evidence="3" id="KW-0346">Stress response</keyword>
<dbReference type="Proteomes" id="UP000245207">
    <property type="component" value="Unassembled WGS sequence"/>
</dbReference>
<feature type="transmembrane region" description="Helical" evidence="2">
    <location>
        <begin position="147"/>
        <end position="178"/>
    </location>
</feature>
<name>A0A2U1LT15_ARTAN</name>
<dbReference type="AlphaFoldDB" id="A0A2U1LT15"/>
<gene>
    <name evidence="3" type="ORF">CTI12_AA457720</name>
</gene>
<dbReference type="Gene3D" id="2.60.34.10">
    <property type="entry name" value="Substrate Binding Domain Of DNAk, Chain A, domain 1"/>
    <property type="match status" value="1"/>
</dbReference>
<comment type="caution">
    <text evidence="3">The sequence shown here is derived from an EMBL/GenBank/DDBJ whole genome shotgun (WGS) entry which is preliminary data.</text>
</comment>
<feature type="compositionally biased region" description="Polar residues" evidence="1">
    <location>
        <begin position="484"/>
        <end position="494"/>
    </location>
</feature>
<reference evidence="3 4" key="1">
    <citation type="journal article" date="2018" name="Mol. Plant">
        <title>The genome of Artemisia annua provides insight into the evolution of Asteraceae family and artemisinin biosynthesis.</title>
        <authorList>
            <person name="Shen Q."/>
            <person name="Zhang L."/>
            <person name="Liao Z."/>
            <person name="Wang S."/>
            <person name="Yan T."/>
            <person name="Shi P."/>
            <person name="Liu M."/>
            <person name="Fu X."/>
            <person name="Pan Q."/>
            <person name="Wang Y."/>
            <person name="Lv Z."/>
            <person name="Lu X."/>
            <person name="Zhang F."/>
            <person name="Jiang W."/>
            <person name="Ma Y."/>
            <person name="Chen M."/>
            <person name="Hao X."/>
            <person name="Li L."/>
            <person name="Tang Y."/>
            <person name="Lv G."/>
            <person name="Zhou Y."/>
            <person name="Sun X."/>
            <person name="Brodelius P.E."/>
            <person name="Rose J.K.C."/>
            <person name="Tang K."/>
        </authorList>
    </citation>
    <scope>NUCLEOTIDE SEQUENCE [LARGE SCALE GENOMIC DNA]</scope>
    <source>
        <strain evidence="4">cv. Huhao1</strain>
        <tissue evidence="3">Leaf</tissue>
    </source>
</reference>
<dbReference type="SUPFAM" id="SSF100920">
    <property type="entry name" value="Heat shock protein 70kD (HSP70), peptide-binding domain"/>
    <property type="match status" value="1"/>
</dbReference>
<sequence>MESMPQYKESTTVKAYELSSKEDKYKCQNAPNEAKNKKKAKKSNDGVLREEVKIVNDETIDLDEIEDNFGNLKPPKRAYGCAIPFHAFEKDSFKKLHAPFIQMKLCLLTKDWQDTRKRRWDAVPRFRNVPETRNVGKRLGNEFENNFPATAIVVVEAFGLGLTHIAFGYFYIVLVVYFKGIIDDNNTKLAKTNPLSEIGIDFEAINRKEKRQEKPSKTYFSSYIIIYKPTPRCCFYMEHVSDRLNYFDQQRFIVVVPVTQTQGKRGSMSHRNNHQPSPLIIILSIEMRISKTLLIRLRAANETDTPVKESTKPDRASFFTKRVTHTSFMHSRKPASSVGTCWHSSHCAVGHEVQVLFHFIRSCIHKQGNDDLFCCPSMEDYTLGYPHYETTPASVNHMQQQPLANDRSSTNGLKRRFNEPCTGISEQQPDIPLPVAIHRTEATGISGTETNISPASVSAPARAGVSQSWAIPPRTNAVETIAGRQSMTSVSQSRAIPPRVNPPRRSRAGLETLGGVMTKIILMNTKLLTSTSEVFSTAVEGETCVEINVLQRDCEGCAFEGDFARANSAAFMNARVIHGLSKDTMFQMCKDETIIYSVK</sequence>
<feature type="region of interest" description="Disordered" evidence="1">
    <location>
        <begin position="484"/>
        <end position="508"/>
    </location>
</feature>
<protein>
    <submittedName>
        <fullName evidence="3">Stromal 70 kDa heat shock-related protein, chloroplastic</fullName>
    </submittedName>
</protein>
<proteinExistence type="predicted"/>
<dbReference type="EMBL" id="PKPP01007903">
    <property type="protein sequence ID" value="PWA52127.1"/>
    <property type="molecule type" value="Genomic_DNA"/>
</dbReference>
<evidence type="ECO:0000256" key="1">
    <source>
        <dbReference type="SAM" id="MobiDB-lite"/>
    </source>
</evidence>
<evidence type="ECO:0000256" key="2">
    <source>
        <dbReference type="SAM" id="Phobius"/>
    </source>
</evidence>
<dbReference type="InterPro" id="IPR029047">
    <property type="entry name" value="HSP70_peptide-bd_sf"/>
</dbReference>
<keyword evidence="2" id="KW-1133">Transmembrane helix</keyword>
<evidence type="ECO:0000313" key="4">
    <source>
        <dbReference type="Proteomes" id="UP000245207"/>
    </source>
</evidence>